<sequence length="115" mass="12812">MVSFSEISSRELDFYKIVTGDLDNDGDLDAVLQYSLIPTDDDKGGDGVEHPKLLTGLIVYRNEDSDFEMIEHNKDGYAYYYQLHSIENGIIKLDGKHGAGSLIFKDNQLTAAPPL</sequence>
<comment type="caution">
    <text evidence="1">The sequence shown here is derived from an EMBL/GenBank/DDBJ whole genome shotgun (WGS) entry which is preliminary data.</text>
</comment>
<proteinExistence type="predicted"/>
<accession>A0A4U1BYL2</accession>
<name>A0A4U1BYL2_9SPHI</name>
<evidence type="ECO:0000313" key="1">
    <source>
        <dbReference type="EMBL" id="TKB96529.1"/>
    </source>
</evidence>
<dbReference type="EMBL" id="SWBO01000017">
    <property type="protein sequence ID" value="TKB96529.1"/>
    <property type="molecule type" value="Genomic_DNA"/>
</dbReference>
<dbReference type="RefSeq" id="WP_136878450.1">
    <property type="nucleotide sequence ID" value="NZ_SWBO01000017.1"/>
</dbReference>
<evidence type="ECO:0008006" key="3">
    <source>
        <dbReference type="Google" id="ProtNLM"/>
    </source>
</evidence>
<protein>
    <recommendedName>
        <fullName evidence="3">VCBS repeat-containing protein</fullName>
    </recommendedName>
</protein>
<gene>
    <name evidence="1" type="ORF">FA045_17870</name>
</gene>
<evidence type="ECO:0000313" key="2">
    <source>
        <dbReference type="Proteomes" id="UP000310477"/>
    </source>
</evidence>
<organism evidence="1 2">
    <name type="scientific">Pedobacter cryotolerans</name>
    <dbReference type="NCBI Taxonomy" id="2571270"/>
    <lineage>
        <taxon>Bacteria</taxon>
        <taxon>Pseudomonadati</taxon>
        <taxon>Bacteroidota</taxon>
        <taxon>Sphingobacteriia</taxon>
        <taxon>Sphingobacteriales</taxon>
        <taxon>Sphingobacteriaceae</taxon>
        <taxon>Pedobacter</taxon>
    </lineage>
</organism>
<dbReference type="Proteomes" id="UP000310477">
    <property type="component" value="Unassembled WGS sequence"/>
</dbReference>
<keyword evidence="2" id="KW-1185">Reference proteome</keyword>
<dbReference type="AlphaFoldDB" id="A0A4U1BYL2"/>
<reference evidence="1 2" key="1">
    <citation type="submission" date="2019-04" db="EMBL/GenBank/DDBJ databases">
        <title>Pedobacter sp. AR-2-6 sp. nov., isolated from Arctic soil.</title>
        <authorList>
            <person name="Dahal R.H."/>
            <person name="Kim D.-U."/>
        </authorList>
    </citation>
    <scope>NUCLEOTIDE SEQUENCE [LARGE SCALE GENOMIC DNA]</scope>
    <source>
        <strain evidence="1 2">AR-2-6</strain>
    </source>
</reference>